<reference evidence="3" key="2">
    <citation type="submission" date="2021-11" db="EMBL/GenBank/DDBJ databases">
        <authorList>
            <consortium name="Genoscope - CEA"/>
            <person name="William W."/>
        </authorList>
    </citation>
    <scope>NUCLEOTIDE SEQUENCE</scope>
</reference>
<accession>A0A7S3ZZT0</accession>
<organism evidence="2">
    <name type="scientific">Pelagomonas calceolata</name>
    <dbReference type="NCBI Taxonomy" id="35677"/>
    <lineage>
        <taxon>Eukaryota</taxon>
        <taxon>Sar</taxon>
        <taxon>Stramenopiles</taxon>
        <taxon>Ochrophyta</taxon>
        <taxon>Pelagophyceae</taxon>
        <taxon>Pelagomonadales</taxon>
        <taxon>Pelagomonadaceae</taxon>
        <taxon>Pelagomonas</taxon>
    </lineage>
</organism>
<gene>
    <name evidence="2" type="ORF">PCAL00307_LOCUS14566</name>
    <name evidence="3" type="ORF">PECAL_1P27220</name>
</gene>
<sequence length="232" mass="27049">MARLTNGDDMLTFWSRAQYMRREVEPDVTELQAHTSQLYPPSFWLTKKQAQRRWASSMTSADRAAYEKRRNSHRQFVSPMRRRGEAVMNSPNKPTSILSRSHTPKTPAKAKTNREKKAEMRAEFRQKIKDRGSWKYVTQAGCSFYYNETTGMCETEPPDYVRKRGMVRAVEAANFLGRNIQAERKAAPDADDWIKQMIADEEASRAEEDSLAEDSFSFLDEWSREGPTRFKW</sequence>
<evidence type="ECO:0000313" key="2">
    <source>
        <dbReference type="EMBL" id="CAE0699130.1"/>
    </source>
</evidence>
<evidence type="ECO:0000313" key="3">
    <source>
        <dbReference type="EMBL" id="CAH0366242.1"/>
    </source>
</evidence>
<evidence type="ECO:0000313" key="4">
    <source>
        <dbReference type="Proteomes" id="UP000789595"/>
    </source>
</evidence>
<evidence type="ECO:0000256" key="1">
    <source>
        <dbReference type="SAM" id="MobiDB-lite"/>
    </source>
</evidence>
<name>A0A7S3ZZT0_9STRA</name>
<keyword evidence="4" id="KW-1185">Reference proteome</keyword>
<feature type="region of interest" description="Disordered" evidence="1">
    <location>
        <begin position="79"/>
        <end position="118"/>
    </location>
</feature>
<dbReference type="AlphaFoldDB" id="A0A7S3ZZT0"/>
<dbReference type="EMBL" id="CAKKNE010000001">
    <property type="protein sequence ID" value="CAH0366242.1"/>
    <property type="molecule type" value="Genomic_DNA"/>
</dbReference>
<dbReference type="Proteomes" id="UP000789595">
    <property type="component" value="Unassembled WGS sequence"/>
</dbReference>
<protein>
    <submittedName>
        <fullName evidence="2">Uncharacterized protein</fullName>
    </submittedName>
</protein>
<feature type="compositionally biased region" description="Polar residues" evidence="1">
    <location>
        <begin position="89"/>
        <end position="101"/>
    </location>
</feature>
<proteinExistence type="predicted"/>
<dbReference type="EMBL" id="HBIW01016884">
    <property type="protein sequence ID" value="CAE0699130.1"/>
    <property type="molecule type" value="Transcribed_RNA"/>
</dbReference>
<reference evidence="2" key="1">
    <citation type="submission" date="2021-01" db="EMBL/GenBank/DDBJ databases">
        <authorList>
            <person name="Corre E."/>
            <person name="Pelletier E."/>
            <person name="Niang G."/>
            <person name="Scheremetjew M."/>
            <person name="Finn R."/>
            <person name="Kale V."/>
            <person name="Holt S."/>
            <person name="Cochrane G."/>
            <person name="Meng A."/>
            <person name="Brown T."/>
            <person name="Cohen L."/>
        </authorList>
    </citation>
    <scope>NUCLEOTIDE SEQUENCE</scope>
    <source>
        <strain evidence="2">CCMP1756</strain>
    </source>
</reference>